<evidence type="ECO:0000313" key="4">
    <source>
        <dbReference type="Proteomes" id="UP000198882"/>
    </source>
</evidence>
<organism evidence="3 4">
    <name type="scientific">Natronorubrum texcoconense</name>
    <dbReference type="NCBI Taxonomy" id="1095776"/>
    <lineage>
        <taxon>Archaea</taxon>
        <taxon>Methanobacteriati</taxon>
        <taxon>Methanobacteriota</taxon>
        <taxon>Stenosarchaea group</taxon>
        <taxon>Halobacteria</taxon>
        <taxon>Halobacteriales</taxon>
        <taxon>Natrialbaceae</taxon>
        <taxon>Natronorubrum</taxon>
    </lineage>
</organism>
<dbReference type="SUPFAM" id="SSF52402">
    <property type="entry name" value="Adenine nucleotide alpha hydrolases-like"/>
    <property type="match status" value="1"/>
</dbReference>
<comment type="similarity">
    <text evidence="1">Belongs to the universal stress protein A family.</text>
</comment>
<evidence type="ECO:0000256" key="1">
    <source>
        <dbReference type="ARBA" id="ARBA00008791"/>
    </source>
</evidence>
<dbReference type="Proteomes" id="UP000198882">
    <property type="component" value="Unassembled WGS sequence"/>
</dbReference>
<protein>
    <submittedName>
        <fullName evidence="3">Nucleotide-binding universal stress protein, UspA family</fullName>
    </submittedName>
</protein>
<dbReference type="InterPro" id="IPR014729">
    <property type="entry name" value="Rossmann-like_a/b/a_fold"/>
</dbReference>
<feature type="domain" description="UspA" evidence="2">
    <location>
        <begin position="3"/>
        <end position="143"/>
    </location>
</feature>
<dbReference type="EMBL" id="FNFE01000001">
    <property type="protein sequence ID" value="SDJ42455.1"/>
    <property type="molecule type" value="Genomic_DNA"/>
</dbReference>
<dbReference type="AlphaFoldDB" id="A0A1G8TNF5"/>
<dbReference type="PANTHER" id="PTHR46268:SF6">
    <property type="entry name" value="UNIVERSAL STRESS PROTEIN UP12"/>
    <property type="match status" value="1"/>
</dbReference>
<dbReference type="Gene3D" id="3.40.50.620">
    <property type="entry name" value="HUPs"/>
    <property type="match status" value="1"/>
</dbReference>
<evidence type="ECO:0000313" key="3">
    <source>
        <dbReference type="EMBL" id="SDJ42455.1"/>
    </source>
</evidence>
<dbReference type="STRING" id="1095776.SAMN04515672_0518"/>
<sequence>MYNVLLPVDENDDRANEQVDAVLSLPGDTDEISVTVLHIIEEIDTMPDEAGATVIDDVNESLSELQDVPDSVDAVERRLEDAGVETIRQVMVGQPAEGIRQIAQDEGADAIVLGTRKRSPVGKAVFGSVTQSVILEADRPVIVAN</sequence>
<dbReference type="CDD" id="cd00293">
    <property type="entry name" value="USP-like"/>
    <property type="match status" value="1"/>
</dbReference>
<dbReference type="Pfam" id="PF00582">
    <property type="entry name" value="Usp"/>
    <property type="match status" value="1"/>
</dbReference>
<accession>A0A1G8TNF5</accession>
<dbReference type="PRINTS" id="PR01438">
    <property type="entry name" value="UNVRSLSTRESS"/>
</dbReference>
<evidence type="ECO:0000259" key="2">
    <source>
        <dbReference type="Pfam" id="PF00582"/>
    </source>
</evidence>
<dbReference type="RefSeq" id="WP_090303047.1">
    <property type="nucleotide sequence ID" value="NZ_FNFE01000001.1"/>
</dbReference>
<keyword evidence="4" id="KW-1185">Reference proteome</keyword>
<reference evidence="4" key="1">
    <citation type="submission" date="2016-10" db="EMBL/GenBank/DDBJ databases">
        <authorList>
            <person name="Varghese N."/>
            <person name="Submissions S."/>
        </authorList>
    </citation>
    <scope>NUCLEOTIDE SEQUENCE [LARGE SCALE GENOMIC DNA]</scope>
    <source>
        <strain evidence="4">B4,CECT 8067,JCM 17497</strain>
    </source>
</reference>
<proteinExistence type="inferred from homology"/>
<dbReference type="InterPro" id="IPR006015">
    <property type="entry name" value="Universal_stress_UspA"/>
</dbReference>
<gene>
    <name evidence="3" type="ORF">SAMN04515672_0518</name>
</gene>
<dbReference type="PANTHER" id="PTHR46268">
    <property type="entry name" value="STRESS RESPONSE PROTEIN NHAX"/>
    <property type="match status" value="1"/>
</dbReference>
<name>A0A1G8TNF5_9EURY</name>
<dbReference type="InterPro" id="IPR006016">
    <property type="entry name" value="UspA"/>
</dbReference>
<dbReference type="OrthoDB" id="281037at2157"/>